<accession>A0ACB5TF32</accession>
<organism evidence="1 2">
    <name type="scientific">Ambrosiozyma monospora</name>
    <name type="common">Yeast</name>
    <name type="synonym">Endomycopsis monosporus</name>
    <dbReference type="NCBI Taxonomy" id="43982"/>
    <lineage>
        <taxon>Eukaryota</taxon>
        <taxon>Fungi</taxon>
        <taxon>Dikarya</taxon>
        <taxon>Ascomycota</taxon>
        <taxon>Saccharomycotina</taxon>
        <taxon>Pichiomycetes</taxon>
        <taxon>Pichiales</taxon>
        <taxon>Pichiaceae</taxon>
        <taxon>Ambrosiozyma</taxon>
    </lineage>
</organism>
<comment type="caution">
    <text evidence="1">The sequence shown here is derived from an EMBL/GenBank/DDBJ whole genome shotgun (WGS) entry which is preliminary data.</text>
</comment>
<keyword evidence="2" id="KW-1185">Reference proteome</keyword>
<sequence>MSESGEKQIDSGKRSGSDRHSIDNPPLVVGPKSLVVVLKYRKRVPEKEDQLQNDSMVSSSPESDESSIVKIEPPTSVPSLSESTTTRKHKMPKLTERECFETREVLNFLSNPRSNFNFGLIEDMKAFKDDIYELMYFTQRLFDSKHV</sequence>
<gene>
    <name evidence="1" type="ORF">Amon02_000792200</name>
</gene>
<reference evidence="1" key="1">
    <citation type="submission" date="2023-04" db="EMBL/GenBank/DDBJ databases">
        <title>Ambrosiozyma monospora NBRC 10751.</title>
        <authorList>
            <person name="Ichikawa N."/>
            <person name="Sato H."/>
            <person name="Tonouchi N."/>
        </authorList>
    </citation>
    <scope>NUCLEOTIDE SEQUENCE</scope>
    <source>
        <strain evidence="1">NBRC 10751</strain>
    </source>
</reference>
<dbReference type="EMBL" id="BSXS01006802">
    <property type="protein sequence ID" value="GME86270.1"/>
    <property type="molecule type" value="Genomic_DNA"/>
</dbReference>
<evidence type="ECO:0000313" key="2">
    <source>
        <dbReference type="Proteomes" id="UP001165064"/>
    </source>
</evidence>
<evidence type="ECO:0000313" key="1">
    <source>
        <dbReference type="EMBL" id="GME86270.1"/>
    </source>
</evidence>
<name>A0ACB5TF32_AMBMO</name>
<protein>
    <submittedName>
        <fullName evidence="1">Unnamed protein product</fullName>
    </submittedName>
</protein>
<dbReference type="Proteomes" id="UP001165064">
    <property type="component" value="Unassembled WGS sequence"/>
</dbReference>
<proteinExistence type="predicted"/>